<accession>A0AAE8N3R7</accession>
<dbReference type="InterPro" id="IPR007320">
    <property type="entry name" value="PDCD2_C"/>
</dbReference>
<keyword evidence="4" id="KW-1185">Reference proteome</keyword>
<evidence type="ECO:0000313" key="4">
    <source>
        <dbReference type="Proteomes" id="UP001187682"/>
    </source>
</evidence>
<evidence type="ECO:0000259" key="2">
    <source>
        <dbReference type="Pfam" id="PF04194"/>
    </source>
</evidence>
<organism evidence="3 4">
    <name type="scientific">Cephalotrichum gorgonifer</name>
    <dbReference type="NCBI Taxonomy" id="2041049"/>
    <lineage>
        <taxon>Eukaryota</taxon>
        <taxon>Fungi</taxon>
        <taxon>Dikarya</taxon>
        <taxon>Ascomycota</taxon>
        <taxon>Pezizomycotina</taxon>
        <taxon>Sordariomycetes</taxon>
        <taxon>Hypocreomycetidae</taxon>
        <taxon>Microascales</taxon>
        <taxon>Microascaceae</taxon>
        <taxon>Cephalotrichum</taxon>
    </lineage>
</organism>
<dbReference type="AlphaFoldDB" id="A0AAE8N3R7"/>
<dbReference type="PANTHER" id="PTHR47524:SF1">
    <property type="entry name" value="20S RRNA ACCUMULATION PROTEIN 4"/>
    <property type="match status" value="1"/>
</dbReference>
<dbReference type="GO" id="GO:0005737">
    <property type="term" value="C:cytoplasm"/>
    <property type="evidence" value="ECO:0007669"/>
    <property type="project" value="InterPro"/>
</dbReference>
<feature type="compositionally biased region" description="Basic and acidic residues" evidence="1">
    <location>
        <begin position="117"/>
        <end position="141"/>
    </location>
</feature>
<dbReference type="Proteomes" id="UP001187682">
    <property type="component" value="Unassembled WGS sequence"/>
</dbReference>
<dbReference type="Pfam" id="PF04194">
    <property type="entry name" value="PDCD2_C"/>
    <property type="match status" value="1"/>
</dbReference>
<proteinExistence type="predicted"/>
<comment type="caution">
    <text evidence="3">The sequence shown here is derived from an EMBL/GenBank/DDBJ whole genome shotgun (WGS) entry which is preliminary data.</text>
</comment>
<feature type="region of interest" description="Disordered" evidence="1">
    <location>
        <begin position="1"/>
        <end position="20"/>
    </location>
</feature>
<protein>
    <submittedName>
        <fullName evidence="3">Related to rat apoptosis protein RP-8</fullName>
    </submittedName>
</protein>
<dbReference type="EMBL" id="ONZQ02000010">
    <property type="protein sequence ID" value="SPO04302.1"/>
    <property type="molecule type" value="Genomic_DNA"/>
</dbReference>
<feature type="domain" description="Programmed cell death protein 2 C-terminal" evidence="2">
    <location>
        <begin position="292"/>
        <end position="404"/>
    </location>
</feature>
<reference evidence="3" key="1">
    <citation type="submission" date="2018-03" db="EMBL/GenBank/DDBJ databases">
        <authorList>
            <person name="Guldener U."/>
        </authorList>
    </citation>
    <scope>NUCLEOTIDE SEQUENCE</scope>
</reference>
<sequence length="409" mass="44288">MSDYDSDSSQGDYTETTTLLGYVSRDPADEGISRLGGQPEWIDPESPPSAALARCGACGDIMPLLLQLNGELPERFPGHERWLYVFGCPKAKCRRKEGGIRAVRAIRVSKEVAEAAREAKRKEEEERKEIEEKNKQEREKQAGLGSALFGSGVGGGLGAGANPFSSGGSNPFSSGAAVNPFSAAPKEKKEVAQPPSVSISGLDKTFAETLSLNNTQAEKKQTPAPVKAEPWPEASALPKPYPALPLVDVDYETLDTAPLALPEGARVEMEEAVMEEAGPATSGKDEYESTMDHAFQKFADRMSQNPEQVIRYEFAGQPVVYSKEDAVARALETGVPRCKGCGAERVFEIQLTPHAITELEADEMSLEGMDWGTVIVEVCKEDCQAAGVQEGEVGYVEEWVGVQWEELVQ</sequence>
<feature type="region of interest" description="Disordered" evidence="1">
    <location>
        <begin position="117"/>
        <end position="142"/>
    </location>
</feature>
<dbReference type="PANTHER" id="PTHR47524">
    <property type="entry name" value="20S RRNA ACCUMULATION PROTEIN 4"/>
    <property type="match status" value="1"/>
</dbReference>
<evidence type="ECO:0000256" key="1">
    <source>
        <dbReference type="SAM" id="MobiDB-lite"/>
    </source>
</evidence>
<dbReference type="GO" id="GO:0030490">
    <property type="term" value="P:maturation of SSU-rRNA"/>
    <property type="evidence" value="ECO:0007669"/>
    <property type="project" value="TreeGrafter"/>
</dbReference>
<gene>
    <name evidence="3" type="ORF">DNG_06985</name>
</gene>
<evidence type="ECO:0000313" key="3">
    <source>
        <dbReference type="EMBL" id="SPO04302.1"/>
    </source>
</evidence>
<name>A0AAE8N3R7_9PEZI</name>